<dbReference type="PANTHER" id="PTHR33938:SF8">
    <property type="entry name" value="CARBOXYLIC ESTER HYDROLASE"/>
    <property type="match status" value="1"/>
</dbReference>
<dbReference type="GO" id="GO:0052689">
    <property type="term" value="F:carboxylic ester hydrolase activity"/>
    <property type="evidence" value="ECO:0007669"/>
    <property type="project" value="UniProtKB-KW"/>
</dbReference>
<feature type="signal peptide" evidence="5">
    <location>
        <begin position="1"/>
        <end position="17"/>
    </location>
</feature>
<accession>A0A9P4TMP2</accession>
<dbReference type="AlphaFoldDB" id="A0A9P4TMP2"/>
<dbReference type="Pfam" id="PF07519">
    <property type="entry name" value="Tannase"/>
    <property type="match status" value="1"/>
</dbReference>
<proteinExistence type="inferred from homology"/>
<evidence type="ECO:0000256" key="1">
    <source>
        <dbReference type="ARBA" id="ARBA00022487"/>
    </source>
</evidence>
<gene>
    <name evidence="6" type="ORF">E8E13_010006</name>
</gene>
<dbReference type="OrthoDB" id="3039123at2759"/>
<reference evidence="6" key="1">
    <citation type="submission" date="2019-04" db="EMBL/GenBank/DDBJ databases">
        <title>Sequencing of skin fungus with MAO and IRED activity.</title>
        <authorList>
            <person name="Marsaioli A.J."/>
            <person name="Bonatto J.M.C."/>
            <person name="Reis Junior O."/>
        </authorList>
    </citation>
    <scope>NUCLEOTIDE SEQUENCE</scope>
    <source>
        <strain evidence="6">30M1</strain>
    </source>
</reference>
<dbReference type="EC" id="3.1.1.-" evidence="5"/>
<evidence type="ECO:0000256" key="2">
    <source>
        <dbReference type="ARBA" id="ARBA00022729"/>
    </source>
</evidence>
<feature type="chain" id="PRO_5040536032" description="Carboxylic ester hydrolase" evidence="5">
    <location>
        <begin position="18"/>
        <end position="253"/>
    </location>
</feature>
<keyword evidence="7" id="KW-1185">Reference proteome</keyword>
<evidence type="ECO:0000313" key="6">
    <source>
        <dbReference type="EMBL" id="KAF3009790.1"/>
    </source>
</evidence>
<keyword evidence="1" id="KW-0719">Serine esterase</keyword>
<dbReference type="EMBL" id="SWKU01000002">
    <property type="protein sequence ID" value="KAF3009790.1"/>
    <property type="molecule type" value="Genomic_DNA"/>
</dbReference>
<comment type="caution">
    <text evidence="6">The sequence shown here is derived from an EMBL/GenBank/DDBJ whole genome shotgun (WGS) entry which is preliminary data.</text>
</comment>
<evidence type="ECO:0000256" key="3">
    <source>
        <dbReference type="ARBA" id="ARBA00022801"/>
    </source>
</evidence>
<name>A0A9P4TMP2_CURKU</name>
<keyword evidence="3 5" id="KW-0378">Hydrolase</keyword>
<organism evidence="6 7">
    <name type="scientific">Curvularia kusanoi</name>
    <name type="common">Cochliobolus kusanoi</name>
    <dbReference type="NCBI Taxonomy" id="90978"/>
    <lineage>
        <taxon>Eukaryota</taxon>
        <taxon>Fungi</taxon>
        <taxon>Dikarya</taxon>
        <taxon>Ascomycota</taxon>
        <taxon>Pezizomycotina</taxon>
        <taxon>Dothideomycetes</taxon>
        <taxon>Pleosporomycetidae</taxon>
        <taxon>Pleosporales</taxon>
        <taxon>Pleosporineae</taxon>
        <taxon>Pleosporaceae</taxon>
        <taxon>Curvularia</taxon>
    </lineage>
</organism>
<dbReference type="InterPro" id="IPR011118">
    <property type="entry name" value="Tannase/feruloyl_esterase"/>
</dbReference>
<dbReference type="PANTHER" id="PTHR33938">
    <property type="entry name" value="FERULOYL ESTERASE B-RELATED"/>
    <property type="match status" value="1"/>
</dbReference>
<keyword evidence="4" id="KW-1015">Disulfide bond</keyword>
<comment type="similarity">
    <text evidence="5">Belongs to the tannase family.</text>
</comment>
<sequence>MPGLSALLLAALREMCPQLVMNDAETYVSSCEFAYFTHKIMAACDMLDGYNDGIVINPEDCEFEPERLVVDKIACEGQKTIMTALMATVIRKIREGLRGPLGAKIRYGLTPVTNHGTLANITTGPDGTRAAYHIALPVLDNLLLPPGVNPTSFTPADYFALWAQAPVEWGWTLLTESTGFTGLRDSCTKLLSWHSSIDDTIPHEGTVEFSKRLQRHMSGAYKVDEFYPLFLAPGAGHCALGKDRCLRSLSLRW</sequence>
<evidence type="ECO:0000256" key="5">
    <source>
        <dbReference type="RuleBase" id="RU361238"/>
    </source>
</evidence>
<evidence type="ECO:0000256" key="4">
    <source>
        <dbReference type="ARBA" id="ARBA00023157"/>
    </source>
</evidence>
<evidence type="ECO:0000313" key="7">
    <source>
        <dbReference type="Proteomes" id="UP000801428"/>
    </source>
</evidence>
<protein>
    <recommendedName>
        <fullName evidence="5">Carboxylic ester hydrolase</fullName>
        <ecNumber evidence="5">3.1.1.-</ecNumber>
    </recommendedName>
</protein>
<keyword evidence="2 5" id="KW-0732">Signal</keyword>
<dbReference type="Proteomes" id="UP000801428">
    <property type="component" value="Unassembled WGS sequence"/>
</dbReference>